<name>A0A846W2A3_9NOCA</name>
<dbReference type="EMBL" id="JAAXOM010000001">
    <property type="protein sequence ID" value="NKX86758.1"/>
    <property type="molecule type" value="Genomic_DNA"/>
</dbReference>
<accession>A0A846W2A3</accession>
<dbReference type="Proteomes" id="UP000572007">
    <property type="component" value="Unassembled WGS sequence"/>
</dbReference>
<sequence length="68" mass="7474">MIPTRDDADFAEQLAVADDADREAGLDLDALTPPSEFARAAWDSANPADVFDQSWITPMPDDDYPLAY</sequence>
<gene>
    <name evidence="1" type="ORF">HGA10_05445</name>
</gene>
<reference evidence="1 2" key="1">
    <citation type="submission" date="2020-04" db="EMBL/GenBank/DDBJ databases">
        <title>MicrobeNet Type strains.</title>
        <authorList>
            <person name="Nicholson A.C."/>
        </authorList>
    </citation>
    <scope>NUCLEOTIDE SEQUENCE [LARGE SCALE GENOMIC DNA]</scope>
    <source>
        <strain evidence="1 2">DSM 44960</strain>
    </source>
</reference>
<comment type="caution">
    <text evidence="1">The sequence shown here is derived from an EMBL/GenBank/DDBJ whole genome shotgun (WGS) entry which is preliminary data.</text>
</comment>
<dbReference type="RefSeq" id="WP_067639205.1">
    <property type="nucleotide sequence ID" value="NZ_JAAXOM010000001.1"/>
</dbReference>
<protein>
    <submittedName>
        <fullName evidence="1">Uncharacterized protein</fullName>
    </submittedName>
</protein>
<proteinExistence type="predicted"/>
<evidence type="ECO:0000313" key="1">
    <source>
        <dbReference type="EMBL" id="NKX86758.1"/>
    </source>
</evidence>
<dbReference type="AlphaFoldDB" id="A0A846W2A3"/>
<evidence type="ECO:0000313" key="2">
    <source>
        <dbReference type="Proteomes" id="UP000572007"/>
    </source>
</evidence>
<keyword evidence="2" id="KW-1185">Reference proteome</keyword>
<organism evidence="1 2">
    <name type="scientific">Nocardia coubleae</name>
    <dbReference type="NCBI Taxonomy" id="356147"/>
    <lineage>
        <taxon>Bacteria</taxon>
        <taxon>Bacillati</taxon>
        <taxon>Actinomycetota</taxon>
        <taxon>Actinomycetes</taxon>
        <taxon>Mycobacteriales</taxon>
        <taxon>Nocardiaceae</taxon>
        <taxon>Nocardia</taxon>
    </lineage>
</organism>